<evidence type="ECO:0000256" key="4">
    <source>
        <dbReference type="ARBA" id="ARBA00023163"/>
    </source>
</evidence>
<protein>
    <submittedName>
        <fullName evidence="6">Transcriptional regulator</fullName>
    </submittedName>
</protein>
<dbReference type="Pfam" id="PF03466">
    <property type="entry name" value="LysR_substrate"/>
    <property type="match status" value="1"/>
</dbReference>
<dbReference type="CDD" id="cd08420">
    <property type="entry name" value="PBP2_CysL_like"/>
    <property type="match status" value="1"/>
</dbReference>
<evidence type="ECO:0000256" key="3">
    <source>
        <dbReference type="ARBA" id="ARBA00023125"/>
    </source>
</evidence>
<gene>
    <name evidence="6" type="ORF">SY85_10010</name>
</gene>
<reference evidence="7" key="1">
    <citation type="submission" date="2015-01" db="EMBL/GenBank/DDBJ databases">
        <title>Flavisolibacter sp./LCS9/ whole genome sequencing.</title>
        <authorList>
            <person name="Kim M.K."/>
            <person name="Srinivasan S."/>
            <person name="Lee J.-J."/>
        </authorList>
    </citation>
    <scope>NUCLEOTIDE SEQUENCE [LARGE SCALE GENOMIC DNA]</scope>
    <source>
        <strain evidence="7">LCS9</strain>
    </source>
</reference>
<dbReference type="InterPro" id="IPR000847">
    <property type="entry name" value="LysR_HTH_N"/>
</dbReference>
<dbReference type="OrthoDB" id="9785745at2"/>
<dbReference type="GO" id="GO:0003700">
    <property type="term" value="F:DNA-binding transcription factor activity"/>
    <property type="evidence" value="ECO:0007669"/>
    <property type="project" value="InterPro"/>
</dbReference>
<comment type="similarity">
    <text evidence="1">Belongs to the LysR transcriptional regulatory family.</text>
</comment>
<keyword evidence="2" id="KW-0805">Transcription regulation</keyword>
<dbReference type="Gene3D" id="1.10.10.10">
    <property type="entry name" value="Winged helix-like DNA-binding domain superfamily/Winged helix DNA-binding domain"/>
    <property type="match status" value="1"/>
</dbReference>
<dbReference type="Pfam" id="PF00126">
    <property type="entry name" value="HTH_1"/>
    <property type="match status" value="1"/>
</dbReference>
<dbReference type="Proteomes" id="UP000077177">
    <property type="component" value="Chromosome"/>
</dbReference>
<reference evidence="6 7" key="2">
    <citation type="journal article" date="2016" name="Int. J. Syst. Evol. Microbiol.">
        <title>Flavisolibacter tropicus sp. nov., isolated from tropical soil.</title>
        <authorList>
            <person name="Lee J.J."/>
            <person name="Kang M.S."/>
            <person name="Kim G.S."/>
            <person name="Lee C.S."/>
            <person name="Lim S."/>
            <person name="Lee J."/>
            <person name="Roh S.H."/>
            <person name="Kang H."/>
            <person name="Ha J.M."/>
            <person name="Bae S."/>
            <person name="Jung H.Y."/>
            <person name="Kim M.K."/>
        </authorList>
    </citation>
    <scope>NUCLEOTIDE SEQUENCE [LARGE SCALE GENOMIC DNA]</scope>
    <source>
        <strain evidence="6 7">LCS9</strain>
    </source>
</reference>
<dbReference type="SUPFAM" id="SSF53850">
    <property type="entry name" value="Periplasmic binding protein-like II"/>
    <property type="match status" value="1"/>
</dbReference>
<dbReference type="GO" id="GO:0000976">
    <property type="term" value="F:transcription cis-regulatory region binding"/>
    <property type="evidence" value="ECO:0007669"/>
    <property type="project" value="TreeGrafter"/>
</dbReference>
<dbReference type="EMBL" id="CP011390">
    <property type="protein sequence ID" value="ANE53406.1"/>
    <property type="molecule type" value="Genomic_DNA"/>
</dbReference>
<dbReference type="PRINTS" id="PR00039">
    <property type="entry name" value="HTHLYSR"/>
</dbReference>
<keyword evidence="7" id="KW-1185">Reference proteome</keyword>
<dbReference type="Gene3D" id="3.40.190.290">
    <property type="match status" value="1"/>
</dbReference>
<dbReference type="STRING" id="1492898.SY85_10010"/>
<accession>A0A172U2A0</accession>
<proteinExistence type="inferred from homology"/>
<evidence type="ECO:0000313" key="7">
    <source>
        <dbReference type="Proteomes" id="UP000077177"/>
    </source>
</evidence>
<sequence>MFDFRLQVFYTVAKRLSFTKAAEELYITQPAVTKHIHELEHQFKLKLFERNGNKIAMTAAGKILLKHTEELHALYRNMEFEMNALAQKHSGRLRIGASTTVAQYVLPPILASFRQRFNEVVITLTSGNTEQIEKSLLNNEIDIGIIEGSSKNKSIQYQPYSKDEIVLVTSVANPVVRKEAIKIDELKTLPLLLREPGSGTLEVIAKALKLVGIKLSDLKVEMQLNSSESMKAYLFNSSCTAFLSVHAVFKELQLGEFRIVDIKGLSIERPFYIIQPHGQSSALGQLFIRFANQYNLK</sequence>
<keyword evidence="3" id="KW-0238">DNA-binding</keyword>
<dbReference type="PANTHER" id="PTHR30126:SF39">
    <property type="entry name" value="HTH-TYPE TRANSCRIPTIONAL REGULATOR CYSL"/>
    <property type="match status" value="1"/>
</dbReference>
<evidence type="ECO:0000256" key="2">
    <source>
        <dbReference type="ARBA" id="ARBA00023015"/>
    </source>
</evidence>
<dbReference type="SUPFAM" id="SSF46785">
    <property type="entry name" value="Winged helix' DNA-binding domain"/>
    <property type="match status" value="1"/>
</dbReference>
<evidence type="ECO:0000256" key="1">
    <source>
        <dbReference type="ARBA" id="ARBA00009437"/>
    </source>
</evidence>
<organism evidence="6 7">
    <name type="scientific">Flavisolibacter tropicus</name>
    <dbReference type="NCBI Taxonomy" id="1492898"/>
    <lineage>
        <taxon>Bacteria</taxon>
        <taxon>Pseudomonadati</taxon>
        <taxon>Bacteroidota</taxon>
        <taxon>Chitinophagia</taxon>
        <taxon>Chitinophagales</taxon>
        <taxon>Chitinophagaceae</taxon>
        <taxon>Flavisolibacter</taxon>
    </lineage>
</organism>
<evidence type="ECO:0000259" key="5">
    <source>
        <dbReference type="PROSITE" id="PS50931"/>
    </source>
</evidence>
<dbReference type="FunFam" id="1.10.10.10:FF:000001">
    <property type="entry name" value="LysR family transcriptional regulator"/>
    <property type="match status" value="1"/>
</dbReference>
<keyword evidence="4" id="KW-0804">Transcription</keyword>
<feature type="domain" description="HTH lysR-type" evidence="5">
    <location>
        <begin position="6"/>
        <end position="58"/>
    </location>
</feature>
<dbReference type="AlphaFoldDB" id="A0A172U2A0"/>
<name>A0A172U2A0_9BACT</name>
<dbReference type="InterPro" id="IPR005119">
    <property type="entry name" value="LysR_subst-bd"/>
</dbReference>
<dbReference type="InterPro" id="IPR036388">
    <property type="entry name" value="WH-like_DNA-bd_sf"/>
</dbReference>
<dbReference type="InterPro" id="IPR036390">
    <property type="entry name" value="WH_DNA-bd_sf"/>
</dbReference>
<dbReference type="PANTHER" id="PTHR30126">
    <property type="entry name" value="HTH-TYPE TRANSCRIPTIONAL REGULATOR"/>
    <property type="match status" value="1"/>
</dbReference>
<dbReference type="PROSITE" id="PS50931">
    <property type="entry name" value="HTH_LYSR"/>
    <property type="match status" value="1"/>
</dbReference>
<dbReference type="PATRIC" id="fig|1492898.3.peg.2151"/>
<dbReference type="RefSeq" id="WP_066409578.1">
    <property type="nucleotide sequence ID" value="NZ_CP011390.1"/>
</dbReference>
<dbReference type="KEGG" id="fla:SY85_10010"/>
<evidence type="ECO:0000313" key="6">
    <source>
        <dbReference type="EMBL" id="ANE53406.1"/>
    </source>
</evidence>